<feature type="domain" description="Conserved oligomeric Golgi complex subunit 3 C-terminal" evidence="11">
    <location>
        <begin position="344"/>
        <end position="673"/>
    </location>
</feature>
<evidence type="ECO:0000256" key="8">
    <source>
        <dbReference type="ARBA" id="ARBA00031339"/>
    </source>
</evidence>
<reference evidence="12 13" key="1">
    <citation type="submission" date="2024-02" db="EMBL/GenBank/DDBJ databases">
        <title>First draft genome assembly of two strains of Seiridium cardinale.</title>
        <authorList>
            <person name="Emiliani G."/>
            <person name="Scali E."/>
        </authorList>
    </citation>
    <scope>NUCLEOTIDE SEQUENCE [LARGE SCALE GENOMIC DNA]</scope>
    <source>
        <strain evidence="12 13">BM-138-000479</strain>
    </source>
</reference>
<sequence>MYGLCHKRIDDWSVVAYSKVRGDSAYTKTCPQPQRAPQTMYEDSWYSFVPEVASKKTPSSTSQSAGHKRRESLLQPPNGANQTDTIEPLGSLYEEADTSNDPPDATLTRRAKSYSDFYHVVRVQLSKDAKKKRRRKRQDRSLEALNIETPEDGLFSQHDVPVGATDAQLLEASQQEYLLYQDQLAMTERHLDSLIEDANGALKLLETLASSFHAVEEQTSSFQAQCDDLLSEERRLQKLADEVGTDLHYYAYLDGVTRRLNAPGASRLVDHENFAEILINTDACISFMAKHPSYRDAESYLARYQSSLTKALHLLESGFSAHLERISAEVSKQIGATQSDATRHALAYGRFEELVLEADGLVSNVQRVIRSCYDQLGNPVAGQNFDYYANTAVNIFSSYSGVRDRDLRPITQRDLETFQRETKEANAETSSRNFIKQCYERSYNEARLFAKIFSIEPQFSMDGQSAYAALKGQQKALVNAANVAPIANTLQPVLQSSELQTVCNLLGWITNEYLLLDYDDEVSRYSQHTQELTARLLMEHLWPFADSAFEQEIAKSISRHVVTPETFKIPPVVNGVASSNAHTIAKKALELLVMYDQAMPKERSQRSSPVVFKIVHETILALQRVETRIKSTKSANHDPDPDLFMIKNLLIVKNELVSLEIGDVRSQATANMQHFGQIWDTLSPQNWMGLFRGILGGSLSLGLWSSAPAAVTNGKPTSADKGVQDASEKLDELLRQSIYAFTQRWGGMVNAARSGKRSAKTLAQVEKELDEKLLTAFGGQPEVVGKLKEAIQINAQAQKEVGGAKR</sequence>
<evidence type="ECO:0000256" key="4">
    <source>
        <dbReference type="ARBA" id="ARBA00022448"/>
    </source>
</evidence>
<dbReference type="Pfam" id="PF20671">
    <property type="entry name" value="COG3_C"/>
    <property type="match status" value="1"/>
</dbReference>
<name>A0ABR2Y8A4_9PEZI</name>
<evidence type="ECO:0000313" key="12">
    <source>
        <dbReference type="EMBL" id="KAK9783447.1"/>
    </source>
</evidence>
<comment type="similarity">
    <text evidence="2">Belongs to the COG3 family.</text>
</comment>
<dbReference type="EMBL" id="JARVKM010000001">
    <property type="protein sequence ID" value="KAK9783447.1"/>
    <property type="molecule type" value="Genomic_DNA"/>
</dbReference>
<dbReference type="Pfam" id="PF04136">
    <property type="entry name" value="COG3_N"/>
    <property type="match status" value="1"/>
</dbReference>
<evidence type="ECO:0000256" key="2">
    <source>
        <dbReference type="ARBA" id="ARBA00009936"/>
    </source>
</evidence>
<evidence type="ECO:0000256" key="1">
    <source>
        <dbReference type="ARBA" id="ARBA00004395"/>
    </source>
</evidence>
<evidence type="ECO:0000259" key="11">
    <source>
        <dbReference type="Pfam" id="PF20671"/>
    </source>
</evidence>
<keyword evidence="5" id="KW-0653">Protein transport</keyword>
<protein>
    <recommendedName>
        <fullName evidence="3">Conserved oligomeric Golgi complex subunit 3</fullName>
    </recommendedName>
    <alternativeName>
        <fullName evidence="8">Component of oligomeric Golgi complex 3</fullName>
    </alternativeName>
</protein>
<keyword evidence="7" id="KW-0472">Membrane</keyword>
<evidence type="ECO:0000256" key="6">
    <source>
        <dbReference type="ARBA" id="ARBA00023034"/>
    </source>
</evidence>
<keyword evidence="4" id="KW-0813">Transport</keyword>
<dbReference type="PANTHER" id="PTHR13302:SF8">
    <property type="entry name" value="CONSERVED OLIGOMERIC GOLGI COMPLEX SUBUNIT 3"/>
    <property type="match status" value="1"/>
</dbReference>
<evidence type="ECO:0000256" key="9">
    <source>
        <dbReference type="SAM" id="MobiDB-lite"/>
    </source>
</evidence>
<comment type="subcellular location">
    <subcellularLocation>
        <location evidence="1">Golgi apparatus membrane</location>
        <topology evidence="1">Peripheral membrane protein</topology>
    </subcellularLocation>
</comment>
<gene>
    <name evidence="12" type="ORF">SCAR479_00006</name>
</gene>
<accession>A0ABR2Y8A4</accession>
<feature type="region of interest" description="Disordered" evidence="9">
    <location>
        <begin position="55"/>
        <end position="85"/>
    </location>
</feature>
<evidence type="ECO:0000256" key="7">
    <source>
        <dbReference type="ARBA" id="ARBA00023136"/>
    </source>
</evidence>
<feature type="compositionally biased region" description="Polar residues" evidence="9">
    <location>
        <begin position="56"/>
        <end position="65"/>
    </location>
</feature>
<dbReference type="Proteomes" id="UP001465668">
    <property type="component" value="Unassembled WGS sequence"/>
</dbReference>
<comment type="caution">
    <text evidence="12">The sequence shown here is derived from an EMBL/GenBank/DDBJ whole genome shotgun (WGS) entry which is preliminary data.</text>
</comment>
<dbReference type="PANTHER" id="PTHR13302">
    <property type="entry name" value="CONSERVED OLIGOMERIC GOLGI COMPLEX COMPONENT 3"/>
    <property type="match status" value="1"/>
</dbReference>
<evidence type="ECO:0000256" key="3">
    <source>
        <dbReference type="ARBA" id="ARBA00020976"/>
    </source>
</evidence>
<keyword evidence="6" id="KW-0333">Golgi apparatus</keyword>
<dbReference type="InterPro" id="IPR007265">
    <property type="entry name" value="COG_su3"/>
</dbReference>
<feature type="domain" description="Conserved oligomeric Golgi complex subunit 3 N-terminal" evidence="10">
    <location>
        <begin position="180"/>
        <end position="324"/>
    </location>
</feature>
<proteinExistence type="inferred from homology"/>
<keyword evidence="13" id="KW-1185">Reference proteome</keyword>
<organism evidence="12 13">
    <name type="scientific">Seiridium cardinale</name>
    <dbReference type="NCBI Taxonomy" id="138064"/>
    <lineage>
        <taxon>Eukaryota</taxon>
        <taxon>Fungi</taxon>
        <taxon>Dikarya</taxon>
        <taxon>Ascomycota</taxon>
        <taxon>Pezizomycotina</taxon>
        <taxon>Sordariomycetes</taxon>
        <taxon>Xylariomycetidae</taxon>
        <taxon>Amphisphaeriales</taxon>
        <taxon>Sporocadaceae</taxon>
        <taxon>Seiridium</taxon>
    </lineage>
</organism>
<dbReference type="InterPro" id="IPR048320">
    <property type="entry name" value="COG3_N"/>
</dbReference>
<evidence type="ECO:0000259" key="10">
    <source>
        <dbReference type="Pfam" id="PF04136"/>
    </source>
</evidence>
<dbReference type="InterPro" id="IPR048685">
    <property type="entry name" value="COG3_C"/>
</dbReference>
<evidence type="ECO:0000313" key="13">
    <source>
        <dbReference type="Proteomes" id="UP001465668"/>
    </source>
</evidence>
<evidence type="ECO:0000256" key="5">
    <source>
        <dbReference type="ARBA" id="ARBA00022927"/>
    </source>
</evidence>